<protein>
    <submittedName>
        <fullName evidence="2">Uncharacterized protein</fullName>
    </submittedName>
</protein>
<dbReference type="OrthoDB" id="21243at2759"/>
<dbReference type="GO" id="GO:0000976">
    <property type="term" value="F:transcription cis-regulatory region binding"/>
    <property type="evidence" value="ECO:0007669"/>
    <property type="project" value="TreeGrafter"/>
</dbReference>
<dbReference type="GO" id="GO:0048188">
    <property type="term" value="C:Set1C/COMPASS complex"/>
    <property type="evidence" value="ECO:0007669"/>
    <property type="project" value="InterPro"/>
</dbReference>
<keyword evidence="3" id="KW-1185">Reference proteome</keyword>
<feature type="compositionally biased region" description="Low complexity" evidence="1">
    <location>
        <begin position="171"/>
        <end position="188"/>
    </location>
</feature>
<dbReference type="Proteomes" id="UP000749646">
    <property type="component" value="Unassembled WGS sequence"/>
</dbReference>
<organism evidence="2 3">
    <name type="scientific">Modicella reniformis</name>
    <dbReference type="NCBI Taxonomy" id="1440133"/>
    <lineage>
        <taxon>Eukaryota</taxon>
        <taxon>Fungi</taxon>
        <taxon>Fungi incertae sedis</taxon>
        <taxon>Mucoromycota</taxon>
        <taxon>Mortierellomycotina</taxon>
        <taxon>Mortierellomycetes</taxon>
        <taxon>Mortierellales</taxon>
        <taxon>Mortierellaceae</taxon>
        <taxon>Modicella</taxon>
    </lineage>
</organism>
<dbReference type="Gene3D" id="2.60.120.920">
    <property type="match status" value="1"/>
</dbReference>
<accession>A0A9P6SSG7</accession>
<reference evidence="2" key="1">
    <citation type="journal article" date="2020" name="Fungal Divers.">
        <title>Resolving the Mortierellaceae phylogeny through synthesis of multi-gene phylogenetics and phylogenomics.</title>
        <authorList>
            <person name="Vandepol N."/>
            <person name="Liber J."/>
            <person name="Desiro A."/>
            <person name="Na H."/>
            <person name="Kennedy M."/>
            <person name="Barry K."/>
            <person name="Grigoriev I.V."/>
            <person name="Miller A.N."/>
            <person name="O'Donnell K."/>
            <person name="Stajich J.E."/>
            <person name="Bonito G."/>
        </authorList>
    </citation>
    <scope>NUCLEOTIDE SEQUENCE</scope>
    <source>
        <strain evidence="2">MES-2147</strain>
    </source>
</reference>
<evidence type="ECO:0000256" key="1">
    <source>
        <dbReference type="SAM" id="MobiDB-lite"/>
    </source>
</evidence>
<dbReference type="PANTHER" id="PTHR10598:SF0">
    <property type="entry name" value="SET1_ASH2 HISTONE METHYLTRANSFERASE COMPLEX SUBUNIT ASH2"/>
    <property type="match status" value="1"/>
</dbReference>
<feature type="compositionally biased region" description="Basic and acidic residues" evidence="1">
    <location>
        <begin position="274"/>
        <end position="329"/>
    </location>
</feature>
<dbReference type="PANTHER" id="PTHR10598">
    <property type="entry name" value="SET1/ASH2 HISTONE METHYLTRANSFERASE COMPLEX SUBUNIT ASH2"/>
    <property type="match status" value="1"/>
</dbReference>
<dbReference type="AlphaFoldDB" id="A0A9P6SSG7"/>
<proteinExistence type="predicted"/>
<gene>
    <name evidence="2" type="ORF">BGZ65_008555</name>
</gene>
<feature type="compositionally biased region" description="Acidic residues" evidence="1">
    <location>
        <begin position="225"/>
        <end position="241"/>
    </location>
</feature>
<comment type="caution">
    <text evidence="2">The sequence shown here is derived from an EMBL/GenBank/DDBJ whole genome shotgun (WGS) entry which is preliminary data.</text>
</comment>
<sequence>MSRVTPFGEPFKTGDVIGLFISLPPDGNEKTFFKHRRLRRPFYFKGQLYFESVDYSPTKRYIEMAEYEATPNAKEKEQLRFDDGTLGYYPVISVYRNGTATANFGPDFKYPPNKDPEAEAENKPATAEQRVWRPMCERWEEKLIEECLIDLVDEVELWVSEQANQERGLQSSAAKSAADDASMATDQATPQGYDHRREDYDDSEMSSGGRQDRSHASGRRRGSEGVDDEDVDVDVDIDMDSGIERDQTGDDGDGRGGHDDDDSEDGHRHRRGHGGREGRDETEYSGEDDRSRDVEMSGRDYDDHYSEHDHGHSRRGEHEHDQRYRTHEEDSVEDEDDGSEDGSEVAYYDRP</sequence>
<dbReference type="InterPro" id="IPR043136">
    <property type="entry name" value="B30.2/SPRY_sf"/>
</dbReference>
<name>A0A9P6SSG7_9FUNG</name>
<feature type="compositionally biased region" description="Basic and acidic residues" evidence="1">
    <location>
        <begin position="242"/>
        <end position="258"/>
    </location>
</feature>
<dbReference type="InterPro" id="IPR037353">
    <property type="entry name" value="ASH2"/>
</dbReference>
<evidence type="ECO:0000313" key="2">
    <source>
        <dbReference type="EMBL" id="KAF9995823.1"/>
    </source>
</evidence>
<dbReference type="EMBL" id="JAAAHW010001277">
    <property type="protein sequence ID" value="KAF9995823.1"/>
    <property type="molecule type" value="Genomic_DNA"/>
</dbReference>
<feature type="compositionally biased region" description="Acidic residues" evidence="1">
    <location>
        <begin position="330"/>
        <end position="343"/>
    </location>
</feature>
<feature type="region of interest" description="Disordered" evidence="1">
    <location>
        <begin position="106"/>
        <end position="128"/>
    </location>
</feature>
<feature type="region of interest" description="Disordered" evidence="1">
    <location>
        <begin position="164"/>
        <end position="351"/>
    </location>
</feature>
<evidence type="ECO:0000313" key="3">
    <source>
        <dbReference type="Proteomes" id="UP000749646"/>
    </source>
</evidence>
<feature type="compositionally biased region" description="Basic and acidic residues" evidence="1">
    <location>
        <begin position="112"/>
        <end position="122"/>
    </location>
</feature>